<feature type="region of interest" description="Disordered" evidence="1">
    <location>
        <begin position="17"/>
        <end position="89"/>
    </location>
</feature>
<feature type="compositionally biased region" description="Polar residues" evidence="1">
    <location>
        <begin position="63"/>
        <end position="73"/>
    </location>
</feature>
<evidence type="ECO:0000313" key="2">
    <source>
        <dbReference type="Ensembl" id="ENSOSUP00000020059.1"/>
    </source>
</evidence>
<keyword evidence="3" id="KW-1185">Reference proteome</keyword>
<accession>A0A8C8BHH1</accession>
<dbReference type="AlphaFoldDB" id="A0A8C8BHH1"/>
<evidence type="ECO:0000313" key="3">
    <source>
        <dbReference type="Proteomes" id="UP000694552"/>
    </source>
</evidence>
<reference evidence="2" key="2">
    <citation type="submission" date="2025-09" db="UniProtKB">
        <authorList>
            <consortium name="Ensembl"/>
        </authorList>
    </citation>
    <scope>IDENTIFICATION</scope>
</reference>
<proteinExistence type="predicted"/>
<reference evidence="2" key="1">
    <citation type="submission" date="2025-08" db="UniProtKB">
        <authorList>
            <consortium name="Ensembl"/>
        </authorList>
    </citation>
    <scope>IDENTIFICATION</scope>
</reference>
<protein>
    <submittedName>
        <fullName evidence="2">Uncharacterized protein</fullName>
    </submittedName>
</protein>
<evidence type="ECO:0000256" key="1">
    <source>
        <dbReference type="SAM" id="MobiDB-lite"/>
    </source>
</evidence>
<dbReference type="Ensembl" id="ENSOSUT00000020700.1">
    <property type="protein sequence ID" value="ENSOSUP00000020059.1"/>
    <property type="gene ID" value="ENSOSUG00000014056.1"/>
</dbReference>
<dbReference type="Proteomes" id="UP000694552">
    <property type="component" value="Unplaced"/>
</dbReference>
<organism evidence="2 3">
    <name type="scientific">Otus sunia</name>
    <name type="common">Oriental scops-owl</name>
    <dbReference type="NCBI Taxonomy" id="257818"/>
    <lineage>
        <taxon>Eukaryota</taxon>
        <taxon>Metazoa</taxon>
        <taxon>Chordata</taxon>
        <taxon>Craniata</taxon>
        <taxon>Vertebrata</taxon>
        <taxon>Euteleostomi</taxon>
        <taxon>Archelosauria</taxon>
        <taxon>Archosauria</taxon>
        <taxon>Dinosauria</taxon>
        <taxon>Saurischia</taxon>
        <taxon>Theropoda</taxon>
        <taxon>Coelurosauria</taxon>
        <taxon>Aves</taxon>
        <taxon>Neognathae</taxon>
        <taxon>Neoaves</taxon>
        <taxon>Telluraves</taxon>
        <taxon>Strigiformes</taxon>
        <taxon>Strigidae</taxon>
        <taxon>Otus</taxon>
    </lineage>
</organism>
<sequence>ELPPQLCRLGCSAWQEEEKRTATPGTETARWLPEPADTRRRGARRTSAFPRPGRSPAPCLPPSRTSPINSLSRLTWPGEKEGGRHRAKETYILCGHR</sequence>
<name>A0A8C8BHH1_9STRI</name>